<reference evidence="1 2" key="1">
    <citation type="submission" date="2019-09" db="EMBL/GenBank/DDBJ databases">
        <title>A chromosome-level genome assembly of the Chinese tupelo Nyssa sinensis.</title>
        <authorList>
            <person name="Yang X."/>
            <person name="Kang M."/>
            <person name="Yang Y."/>
            <person name="Xiong H."/>
            <person name="Wang M."/>
            <person name="Zhang Z."/>
            <person name="Wang Z."/>
            <person name="Wu H."/>
            <person name="Ma T."/>
            <person name="Liu J."/>
            <person name="Xi Z."/>
        </authorList>
    </citation>
    <scope>NUCLEOTIDE SEQUENCE [LARGE SCALE GENOMIC DNA]</scope>
    <source>
        <strain evidence="1">J267</strain>
        <tissue evidence="1">Leaf</tissue>
    </source>
</reference>
<sequence>MPIMHWGPANATMHPCGVGVHGNRVREPEMRLVLGGEGPGTSTHSSIIVGGVDGGSLSDDVMVGPLSFLLKPLRGPLGNWKSQMNVHNNTLRLRVGNFMFRALQTRVRCVYTPTMNYFSVELDYQMLE</sequence>
<evidence type="ECO:0000313" key="2">
    <source>
        <dbReference type="Proteomes" id="UP000325577"/>
    </source>
</evidence>
<proteinExistence type="predicted"/>
<evidence type="ECO:0000313" key="1">
    <source>
        <dbReference type="EMBL" id="KAA8528424.1"/>
    </source>
</evidence>
<dbReference type="Proteomes" id="UP000325577">
    <property type="component" value="Linkage Group LG21"/>
</dbReference>
<name>A0A5J5ADT7_9ASTE</name>
<accession>A0A5J5ADT7</accession>
<protein>
    <submittedName>
        <fullName evidence="1">Uncharacterized protein</fullName>
    </submittedName>
</protein>
<gene>
    <name evidence="1" type="ORF">F0562_035779</name>
</gene>
<keyword evidence="2" id="KW-1185">Reference proteome</keyword>
<organism evidence="1 2">
    <name type="scientific">Nyssa sinensis</name>
    <dbReference type="NCBI Taxonomy" id="561372"/>
    <lineage>
        <taxon>Eukaryota</taxon>
        <taxon>Viridiplantae</taxon>
        <taxon>Streptophyta</taxon>
        <taxon>Embryophyta</taxon>
        <taxon>Tracheophyta</taxon>
        <taxon>Spermatophyta</taxon>
        <taxon>Magnoliopsida</taxon>
        <taxon>eudicotyledons</taxon>
        <taxon>Gunneridae</taxon>
        <taxon>Pentapetalae</taxon>
        <taxon>asterids</taxon>
        <taxon>Cornales</taxon>
        <taxon>Nyssaceae</taxon>
        <taxon>Nyssa</taxon>
    </lineage>
</organism>
<dbReference type="EMBL" id="CM018045">
    <property type="protein sequence ID" value="KAA8528424.1"/>
    <property type="molecule type" value="Genomic_DNA"/>
</dbReference>
<dbReference type="AlphaFoldDB" id="A0A5J5ADT7"/>